<dbReference type="InterPro" id="IPR001503">
    <property type="entry name" value="Glyco_trans_10"/>
</dbReference>
<dbReference type="Pfam" id="PF00852">
    <property type="entry name" value="Glyco_transf_10"/>
    <property type="match status" value="1"/>
</dbReference>
<keyword evidence="2 5" id="KW-0328">Glycosyltransferase</keyword>
<dbReference type="GO" id="GO:0046920">
    <property type="term" value="F:alpha-(1-&gt;3)-fucosyltransferase activity"/>
    <property type="evidence" value="ECO:0007669"/>
    <property type="project" value="TreeGrafter"/>
</dbReference>
<protein>
    <submittedName>
        <fullName evidence="5">Glycosyltransferase family 10 (Fucosyltransferase)</fullName>
    </submittedName>
</protein>
<proteinExistence type="inferred from homology"/>
<dbReference type="SUPFAM" id="SSF53756">
    <property type="entry name" value="UDP-Glycosyltransferase/glycogen phosphorylase"/>
    <property type="match status" value="1"/>
</dbReference>
<accession>A0A1X6ZEP9</accession>
<sequence length="288" mass="32498">MQRPTPRVAILPYGMPLGWRPSRIGLDRLIWPLGTPEGIAGQTLADLTPDDHLILPPRDTLHFRLGFGTRAKVSVMFMEPRAIHSHHMHFLRLSHRRFHRVLSADEVLLGQIPNGVFFPFGDSWVTDWREVTTEKTAMCSLIASAKRSQEGHRLRHEVVEWVRAEGHDVDIMGMGYKPFAAKSEGLAPYRFSIVIENVRERNYFSEKLVDAILCRCVPIYWGCPNIGDFFDPAAIIQCESAADVRRAIEQMSEAEFEARAPALAAMRSRAGDFADLHRRAAEAVLASS</sequence>
<comment type="similarity">
    <text evidence="1">Belongs to the glycosyltransferase 10 family.</text>
</comment>
<dbReference type="GO" id="GO:0016020">
    <property type="term" value="C:membrane"/>
    <property type="evidence" value="ECO:0007669"/>
    <property type="project" value="InterPro"/>
</dbReference>
<gene>
    <name evidence="5" type="ORF">ROG8370_02199</name>
</gene>
<dbReference type="InterPro" id="IPR038577">
    <property type="entry name" value="GT10-like_C_sf"/>
</dbReference>
<dbReference type="Proteomes" id="UP000194012">
    <property type="component" value="Unassembled WGS sequence"/>
</dbReference>
<dbReference type="PANTHER" id="PTHR11929">
    <property type="entry name" value="ALPHA- 1,3 -FUCOSYLTRANSFERASE"/>
    <property type="match status" value="1"/>
</dbReference>
<evidence type="ECO:0000256" key="1">
    <source>
        <dbReference type="ARBA" id="ARBA00008919"/>
    </source>
</evidence>
<dbReference type="PANTHER" id="PTHR11929:SF194">
    <property type="entry name" value="ALPHA-(1,3)-FUCOSYLTRANSFERASE 10"/>
    <property type="match status" value="1"/>
</dbReference>
<dbReference type="AlphaFoldDB" id="A0A1X6ZEP9"/>
<organism evidence="5 6">
    <name type="scientific">Roseovarius gaetbuli</name>
    <dbReference type="NCBI Taxonomy" id="1356575"/>
    <lineage>
        <taxon>Bacteria</taxon>
        <taxon>Pseudomonadati</taxon>
        <taxon>Pseudomonadota</taxon>
        <taxon>Alphaproteobacteria</taxon>
        <taxon>Rhodobacterales</taxon>
        <taxon>Roseobacteraceae</taxon>
        <taxon>Roseovarius</taxon>
    </lineage>
</organism>
<evidence type="ECO:0000313" key="5">
    <source>
        <dbReference type="EMBL" id="SLN49533.1"/>
    </source>
</evidence>
<dbReference type="OrthoDB" id="9791032at2"/>
<name>A0A1X6ZEP9_9RHOB</name>
<evidence type="ECO:0000259" key="4">
    <source>
        <dbReference type="Pfam" id="PF00852"/>
    </source>
</evidence>
<dbReference type="EMBL" id="FWFJ01000019">
    <property type="protein sequence ID" value="SLN49533.1"/>
    <property type="molecule type" value="Genomic_DNA"/>
</dbReference>
<feature type="domain" description="Fucosyltransferase C-terminal" evidence="4">
    <location>
        <begin position="134"/>
        <end position="250"/>
    </location>
</feature>
<dbReference type="Gene3D" id="3.40.50.11660">
    <property type="entry name" value="Glycosyl transferase family 10, C-terminal domain"/>
    <property type="match status" value="1"/>
</dbReference>
<keyword evidence="3 5" id="KW-0808">Transferase</keyword>
<evidence type="ECO:0000256" key="2">
    <source>
        <dbReference type="ARBA" id="ARBA00022676"/>
    </source>
</evidence>
<evidence type="ECO:0000313" key="6">
    <source>
        <dbReference type="Proteomes" id="UP000194012"/>
    </source>
</evidence>
<dbReference type="InterPro" id="IPR055270">
    <property type="entry name" value="Glyco_tran_10_C"/>
</dbReference>
<keyword evidence="6" id="KW-1185">Reference proteome</keyword>
<reference evidence="6" key="1">
    <citation type="submission" date="2017-03" db="EMBL/GenBank/DDBJ databases">
        <authorList>
            <person name="Rodrigo-Torres L."/>
            <person name="Arahal R.D."/>
            <person name="Lucena T."/>
        </authorList>
    </citation>
    <scope>NUCLEOTIDE SEQUENCE [LARGE SCALE GENOMIC DNA]</scope>
    <source>
        <strain evidence="6">CECT 8370</strain>
    </source>
</reference>
<dbReference type="RefSeq" id="WP_139838109.1">
    <property type="nucleotide sequence ID" value="NZ_FWFJ01000019.1"/>
</dbReference>
<evidence type="ECO:0000256" key="3">
    <source>
        <dbReference type="ARBA" id="ARBA00022679"/>
    </source>
</evidence>